<reference evidence="1 2" key="1">
    <citation type="submission" date="2020-08" db="EMBL/GenBank/DDBJ databases">
        <title>Genomic Encyclopedia of Type Strains, Phase IV (KMG-IV): sequencing the most valuable type-strain genomes for metagenomic binning, comparative biology and taxonomic classification.</title>
        <authorList>
            <person name="Goeker M."/>
        </authorList>
    </citation>
    <scope>NUCLEOTIDE SEQUENCE [LARGE SCALE GENOMIC DNA]</scope>
    <source>
        <strain evidence="1 2">DSM 102238</strain>
    </source>
</reference>
<proteinExistence type="predicted"/>
<dbReference type="EMBL" id="JACIEK010000027">
    <property type="protein sequence ID" value="MBB4000691.1"/>
    <property type="molecule type" value="Genomic_DNA"/>
</dbReference>
<sequence>MTDLGATGHEAPSPSRVVKRTLATDNRTEPHEQPYFAHRIEGARQIEQLNESNWPPIRLEAMAGSMEIAGARKELLCLWHTRASEGYRIVPKYEADLVSIRFITQGCLLRRNTRETFIGQPSRAILVGFGEMREEQASRAFESLGGTISR</sequence>
<evidence type="ECO:0000313" key="1">
    <source>
        <dbReference type="EMBL" id="MBB4000691.1"/>
    </source>
</evidence>
<dbReference type="Proteomes" id="UP000542776">
    <property type="component" value="Unassembled WGS sequence"/>
</dbReference>
<accession>A0A7W6H936</accession>
<protein>
    <submittedName>
        <fullName evidence="1">Uncharacterized protein</fullName>
    </submittedName>
</protein>
<name>A0A7W6H936_9HYPH</name>
<evidence type="ECO:0000313" key="2">
    <source>
        <dbReference type="Proteomes" id="UP000542776"/>
    </source>
</evidence>
<feature type="non-terminal residue" evidence="1">
    <location>
        <position position="150"/>
    </location>
</feature>
<keyword evidence="2" id="KW-1185">Reference proteome</keyword>
<gene>
    <name evidence="1" type="ORF">GGR04_004571</name>
</gene>
<comment type="caution">
    <text evidence="1">The sequence shown here is derived from an EMBL/GenBank/DDBJ whole genome shotgun (WGS) entry which is preliminary data.</text>
</comment>
<dbReference type="AlphaFoldDB" id="A0A7W6H936"/>
<dbReference type="RefSeq" id="WP_183202673.1">
    <property type="nucleotide sequence ID" value="NZ_JACIEK010000027.1"/>
</dbReference>
<organism evidence="1 2">
    <name type="scientific">Aureimonas pseudogalii</name>
    <dbReference type="NCBI Taxonomy" id="1744844"/>
    <lineage>
        <taxon>Bacteria</taxon>
        <taxon>Pseudomonadati</taxon>
        <taxon>Pseudomonadota</taxon>
        <taxon>Alphaproteobacteria</taxon>
        <taxon>Hyphomicrobiales</taxon>
        <taxon>Aurantimonadaceae</taxon>
        <taxon>Aureimonas</taxon>
    </lineage>
</organism>